<organism evidence="4 5">
    <name type="scientific">Geosmithia morbida</name>
    <dbReference type="NCBI Taxonomy" id="1094350"/>
    <lineage>
        <taxon>Eukaryota</taxon>
        <taxon>Fungi</taxon>
        <taxon>Dikarya</taxon>
        <taxon>Ascomycota</taxon>
        <taxon>Pezizomycotina</taxon>
        <taxon>Sordariomycetes</taxon>
        <taxon>Hypocreomycetidae</taxon>
        <taxon>Hypocreales</taxon>
        <taxon>Bionectriaceae</taxon>
        <taxon>Geosmithia</taxon>
    </lineage>
</organism>
<feature type="compositionally biased region" description="Low complexity" evidence="2">
    <location>
        <begin position="552"/>
        <end position="562"/>
    </location>
</feature>
<reference evidence="4" key="1">
    <citation type="submission" date="2020-03" db="EMBL/GenBank/DDBJ databases">
        <title>Site-based positive gene gene selection in Geosmithia morbida across the United States reveals a broad range of putative effectors and factors for local host and environmental adapation.</title>
        <authorList>
            <person name="Onufrak A."/>
            <person name="Murdoch R.W."/>
            <person name="Gazis R."/>
            <person name="Huff M."/>
            <person name="Staton M."/>
            <person name="Klingeman W."/>
            <person name="Hadziabdic D."/>
        </authorList>
    </citation>
    <scope>NUCLEOTIDE SEQUENCE</scope>
    <source>
        <strain evidence="4">1262</strain>
    </source>
</reference>
<dbReference type="InterPro" id="IPR029060">
    <property type="entry name" value="PIN-like_dom_sf"/>
</dbReference>
<comment type="caution">
    <text evidence="4">The sequence shown here is derived from an EMBL/GenBank/DDBJ whole genome shotgun (WGS) entry which is preliminary data.</text>
</comment>
<dbReference type="OrthoDB" id="5297549at2759"/>
<evidence type="ECO:0000256" key="2">
    <source>
        <dbReference type="SAM" id="MobiDB-lite"/>
    </source>
</evidence>
<dbReference type="SUPFAM" id="SSF88723">
    <property type="entry name" value="PIN domain-like"/>
    <property type="match status" value="1"/>
</dbReference>
<dbReference type="PANTHER" id="PTHR15665">
    <property type="entry name" value="ASTEROID PROTEIN"/>
    <property type="match status" value="1"/>
</dbReference>
<accession>A0A9P4YYD6</accession>
<gene>
    <name evidence="4" type="ORF">GMORB2_4203</name>
</gene>
<dbReference type="RefSeq" id="XP_035324015.1">
    <property type="nucleotide sequence ID" value="XM_035466178.1"/>
</dbReference>
<dbReference type="InterPro" id="IPR039436">
    <property type="entry name" value="Asteroid_dom"/>
</dbReference>
<keyword evidence="5" id="KW-1185">Reference proteome</keyword>
<dbReference type="PANTHER" id="PTHR15665:SF1">
    <property type="entry name" value="PROTEIN ASTEROID HOMOLOG 1"/>
    <property type="match status" value="1"/>
</dbReference>
<sequence>MGIPHLITTLQPFAQQGFLKDEAIVIDGPAFAYHILEICRRNGITQPSYAVLGCTAVRWLSELSMHSFIDGIYFDGYLPKSKIDVRMERMVKATSQLNQFHAAYPDGCPERHLQTTRETAAVDLFAFQTSDTRKLLPPPFLVPAIIDALKASHQYSKVLRIVPGEADTFCARHLARAKKGVVLTSDSDLLVHDLAGGRVVFFRDIYLSQGKWKAPIFDPEVMCRNFSDGIRRFAYELSLSPHSTVPELALACSQPMTTRSDDYKIFCQQYQNEIFDQIESYGPELESMDPRVSEVSIQMGPVFDEPVANIYLPVLVESPMRASAWESSISIRQLAYTILKFCNQSTTSMVNEYRRVQTHQQQGKPAPLLLFAEIPHTITELIRRLNLIKIESRGKIEMTGFGLMNYLYICGDGDGKSPVTRVVVQQLQKQQQHSQTKLAWDMVHLTAQLQAFNYSLRILWQVLQLVPGPQHCSWSKEAGDLKRQLKVLPPLTEFPEVHEVVEFFNWLPGSEMKDAVRRFLKVPEPDAKTPPSDGKRKRRRGQLGPREKRTKQQQYQRRQQQYGGNRFNHLPDE</sequence>
<dbReference type="Proteomes" id="UP000749293">
    <property type="component" value="Unassembled WGS sequence"/>
</dbReference>
<protein>
    <recommendedName>
        <fullName evidence="3">Asteroid domain-containing protein</fullName>
    </recommendedName>
</protein>
<evidence type="ECO:0000313" key="4">
    <source>
        <dbReference type="EMBL" id="KAF4125363.1"/>
    </source>
</evidence>
<comment type="similarity">
    <text evidence="1">Belongs to the asteroid family.</text>
</comment>
<proteinExistence type="inferred from homology"/>
<evidence type="ECO:0000259" key="3">
    <source>
        <dbReference type="Pfam" id="PF12813"/>
    </source>
</evidence>
<feature type="region of interest" description="Disordered" evidence="2">
    <location>
        <begin position="521"/>
        <end position="573"/>
    </location>
</feature>
<feature type="domain" description="Asteroid" evidence="3">
    <location>
        <begin position="138"/>
        <end position="358"/>
    </location>
</feature>
<dbReference type="GeneID" id="55970431"/>
<dbReference type="Pfam" id="PF12813">
    <property type="entry name" value="XPG_I_2"/>
    <property type="match status" value="1"/>
</dbReference>
<name>A0A9P4YYD6_9HYPO</name>
<dbReference type="EMBL" id="JAANYQ010000003">
    <property type="protein sequence ID" value="KAF4125363.1"/>
    <property type="molecule type" value="Genomic_DNA"/>
</dbReference>
<evidence type="ECO:0000313" key="5">
    <source>
        <dbReference type="Proteomes" id="UP000749293"/>
    </source>
</evidence>
<dbReference type="InterPro" id="IPR026832">
    <property type="entry name" value="Asteroid"/>
</dbReference>
<evidence type="ECO:0000256" key="1">
    <source>
        <dbReference type="ARBA" id="ARBA00007398"/>
    </source>
</evidence>
<dbReference type="Gene3D" id="3.40.50.1010">
    <property type="entry name" value="5'-nuclease"/>
    <property type="match status" value="1"/>
</dbReference>
<dbReference type="AlphaFoldDB" id="A0A9P4YYD6"/>